<comment type="similarity">
    <text evidence="1">Belongs to the membrane fusion protein (MFP) (TC 8.A.1) family.</text>
</comment>
<dbReference type="SUPFAM" id="SSF111369">
    <property type="entry name" value="HlyD-like secretion proteins"/>
    <property type="match status" value="3"/>
</dbReference>
<evidence type="ECO:0000259" key="5">
    <source>
        <dbReference type="Pfam" id="PF25967"/>
    </source>
</evidence>
<name>M5TU44_9BACT</name>
<dbReference type="GO" id="GO:1990281">
    <property type="term" value="C:efflux pump complex"/>
    <property type="evidence" value="ECO:0007669"/>
    <property type="project" value="TreeGrafter"/>
</dbReference>
<dbReference type="PANTHER" id="PTHR30469">
    <property type="entry name" value="MULTIDRUG RESISTANCE PROTEIN MDTA"/>
    <property type="match status" value="1"/>
</dbReference>
<feature type="coiled-coil region" evidence="2">
    <location>
        <begin position="184"/>
        <end position="211"/>
    </location>
</feature>
<dbReference type="InterPro" id="IPR006143">
    <property type="entry name" value="RND_pump_MFP"/>
</dbReference>
<keyword evidence="7" id="KW-1185">Reference proteome</keyword>
<dbReference type="InterPro" id="IPR058792">
    <property type="entry name" value="Beta-barrel_RND_2"/>
</dbReference>
<evidence type="ECO:0000256" key="1">
    <source>
        <dbReference type="ARBA" id="ARBA00009477"/>
    </source>
</evidence>
<organism evidence="6 7">
    <name type="scientific">Rhodopirellula sallentina SM41</name>
    <dbReference type="NCBI Taxonomy" id="1263870"/>
    <lineage>
        <taxon>Bacteria</taxon>
        <taxon>Pseudomonadati</taxon>
        <taxon>Planctomycetota</taxon>
        <taxon>Planctomycetia</taxon>
        <taxon>Pirellulales</taxon>
        <taxon>Pirellulaceae</taxon>
        <taxon>Rhodopirellula</taxon>
    </lineage>
</organism>
<dbReference type="Gene3D" id="2.40.30.170">
    <property type="match status" value="1"/>
</dbReference>
<comment type="caution">
    <text evidence="6">The sequence shown here is derived from an EMBL/GenBank/DDBJ whole genome shotgun (WGS) entry which is preliminary data.</text>
</comment>
<dbReference type="PATRIC" id="fig|1263870.3.peg.6326"/>
<evidence type="ECO:0000259" key="4">
    <source>
        <dbReference type="Pfam" id="PF25954"/>
    </source>
</evidence>
<dbReference type="Gene3D" id="2.40.50.100">
    <property type="match status" value="2"/>
</dbReference>
<evidence type="ECO:0000256" key="2">
    <source>
        <dbReference type="SAM" id="Coils"/>
    </source>
</evidence>
<sequence>MVLTSLFGCSEAERAADPIRPVRVVKVGDLEAITGRSFPGRASAKNDVDLSFQVSGPLVELPVDVGSVVSSGDTIAKIDSRDFDTALRDTEARLDKAKANLLAMERGARPEEINQLKLALKQAEASYEQAIAEHDRNAELVKSGAVSQSQFDITAARRKRAAAEVDDAIEALNIGMTGAREEDLDAKRAEVRSLEAAVTDAKNRLDDTTLAAPFDGEISVRYVDNFQRVEAKQAIVRIVDVSEIEIVVQVPESVIGLLEKGIPVTCKFDAIGEREFHGKVTKIGREASKTTRTYPVTVQIEQPDDANVLPGMAATVSIKTTGSDSTVNNLIIPLQAVFTEPADDSQSFVWVFDDATGKVSRRAVTLGELTPVGVRVTEGLKVGDHVVTAGINSLQEGQVVKLL</sequence>
<dbReference type="Pfam" id="PF25881">
    <property type="entry name" value="HH_YBHG"/>
    <property type="match status" value="1"/>
</dbReference>
<dbReference type="Pfam" id="PF25954">
    <property type="entry name" value="Beta-barrel_RND_2"/>
    <property type="match status" value="1"/>
</dbReference>
<feature type="domain" description="Multidrug resistance protein MdtA-like C-terminal permuted SH3" evidence="5">
    <location>
        <begin position="328"/>
        <end position="392"/>
    </location>
</feature>
<dbReference type="NCBIfam" id="TIGR01730">
    <property type="entry name" value="RND_mfp"/>
    <property type="match status" value="1"/>
</dbReference>
<accession>M5TU44</accession>
<dbReference type="GO" id="GO:0015562">
    <property type="term" value="F:efflux transmembrane transporter activity"/>
    <property type="evidence" value="ECO:0007669"/>
    <property type="project" value="TreeGrafter"/>
</dbReference>
<dbReference type="EMBL" id="ANOH01000416">
    <property type="protein sequence ID" value="EMI52584.1"/>
    <property type="molecule type" value="Genomic_DNA"/>
</dbReference>
<dbReference type="InterPro" id="IPR059052">
    <property type="entry name" value="HH_YbhG-like"/>
</dbReference>
<dbReference type="Gene3D" id="2.40.420.20">
    <property type="match status" value="1"/>
</dbReference>
<feature type="coiled-coil region" evidence="2">
    <location>
        <begin position="87"/>
        <end position="133"/>
    </location>
</feature>
<gene>
    <name evidence="6" type="ORF">RSSM_05970</name>
</gene>
<dbReference type="Proteomes" id="UP000011885">
    <property type="component" value="Unassembled WGS sequence"/>
</dbReference>
<evidence type="ECO:0000259" key="3">
    <source>
        <dbReference type="Pfam" id="PF25881"/>
    </source>
</evidence>
<evidence type="ECO:0000313" key="7">
    <source>
        <dbReference type="Proteomes" id="UP000011885"/>
    </source>
</evidence>
<dbReference type="Gene3D" id="1.10.287.470">
    <property type="entry name" value="Helix hairpin bin"/>
    <property type="match status" value="1"/>
</dbReference>
<evidence type="ECO:0000313" key="6">
    <source>
        <dbReference type="EMBL" id="EMI52584.1"/>
    </source>
</evidence>
<feature type="domain" description="CusB-like beta-barrel" evidence="4">
    <location>
        <begin position="246"/>
        <end position="320"/>
    </location>
</feature>
<dbReference type="AlphaFoldDB" id="M5TU44"/>
<dbReference type="PANTHER" id="PTHR30469:SF20">
    <property type="entry name" value="EFFLUX RND TRANSPORTER PERIPLASMIC ADAPTOR SUBUNIT"/>
    <property type="match status" value="1"/>
</dbReference>
<protein>
    <submittedName>
        <fullName evidence="6">Efflux transporter, RND family, MFP subunit</fullName>
    </submittedName>
</protein>
<dbReference type="Pfam" id="PF25967">
    <property type="entry name" value="RND-MFP_C"/>
    <property type="match status" value="1"/>
</dbReference>
<keyword evidence="2" id="KW-0175">Coiled coil</keyword>
<proteinExistence type="inferred from homology"/>
<feature type="domain" description="YbhG-like alpha-helical hairpin" evidence="3">
    <location>
        <begin position="78"/>
        <end position="207"/>
    </location>
</feature>
<dbReference type="InterPro" id="IPR058627">
    <property type="entry name" value="MdtA-like_C"/>
</dbReference>
<dbReference type="FunFam" id="2.40.30.170:FF:000010">
    <property type="entry name" value="Efflux RND transporter periplasmic adaptor subunit"/>
    <property type="match status" value="1"/>
</dbReference>
<reference evidence="6 7" key="1">
    <citation type="journal article" date="2013" name="Mar. Genomics">
        <title>Expression of sulfatases in Rhodopirellula baltica and the diversity of sulfatases in the genus Rhodopirellula.</title>
        <authorList>
            <person name="Wegner C.E."/>
            <person name="Richter-Heitmann T."/>
            <person name="Klindworth A."/>
            <person name="Klockow C."/>
            <person name="Richter M."/>
            <person name="Achstetter T."/>
            <person name="Glockner F.O."/>
            <person name="Harder J."/>
        </authorList>
    </citation>
    <scope>NUCLEOTIDE SEQUENCE [LARGE SCALE GENOMIC DNA]</scope>
    <source>
        <strain evidence="6 7">SM41</strain>
    </source>
</reference>